<organism evidence="1 2">
    <name type="scientific">Oceanobacillus zhaokaii</name>
    <dbReference type="NCBI Taxonomy" id="2052660"/>
    <lineage>
        <taxon>Bacteria</taxon>
        <taxon>Bacillati</taxon>
        <taxon>Bacillota</taxon>
        <taxon>Bacilli</taxon>
        <taxon>Bacillales</taxon>
        <taxon>Bacillaceae</taxon>
        <taxon>Oceanobacillus</taxon>
    </lineage>
</organism>
<evidence type="ECO:0000313" key="2">
    <source>
        <dbReference type="Proteomes" id="UP000253908"/>
    </source>
</evidence>
<dbReference type="RefSeq" id="WP_114915991.1">
    <property type="nucleotide sequence ID" value="NZ_CP024848.1"/>
</dbReference>
<name>A0A345PFB4_9BACI</name>
<dbReference type="InterPro" id="IPR025544">
    <property type="entry name" value="YhzD"/>
</dbReference>
<dbReference type="KEGG" id="ocn:CUC15_07105"/>
<accession>A0A345PFB4</accession>
<gene>
    <name evidence="1" type="ORF">CUC15_07105</name>
</gene>
<dbReference type="OrthoDB" id="2355652at2"/>
<evidence type="ECO:0000313" key="1">
    <source>
        <dbReference type="EMBL" id="AXI08694.1"/>
    </source>
</evidence>
<dbReference type="Pfam" id="PF14120">
    <property type="entry name" value="YhzD"/>
    <property type="match status" value="1"/>
</dbReference>
<evidence type="ECO:0008006" key="3">
    <source>
        <dbReference type="Google" id="ProtNLM"/>
    </source>
</evidence>
<protein>
    <recommendedName>
        <fullName evidence="3">YhzD-like protein</fullName>
    </recommendedName>
</protein>
<sequence length="61" mass="7029">MADYFLTVFDKSGKKLYDKSFSATDNSEAKEIGLNKLKELEFNEHTHRCVTADGKLVLFQR</sequence>
<dbReference type="AlphaFoldDB" id="A0A345PFB4"/>
<dbReference type="EMBL" id="CP024848">
    <property type="protein sequence ID" value="AXI08694.1"/>
    <property type="molecule type" value="Genomic_DNA"/>
</dbReference>
<reference evidence="2" key="1">
    <citation type="submission" date="2017-11" db="EMBL/GenBank/DDBJ databases">
        <authorList>
            <person name="Zhu W."/>
        </authorList>
    </citation>
    <scope>NUCLEOTIDE SEQUENCE [LARGE SCALE GENOMIC DNA]</scope>
    <source>
        <strain evidence="2">160</strain>
    </source>
</reference>
<dbReference type="Proteomes" id="UP000253908">
    <property type="component" value="Chromosome"/>
</dbReference>
<proteinExistence type="predicted"/>
<keyword evidence="2" id="KW-1185">Reference proteome</keyword>